<sequence length="288" mass="30820">MSATSYPLETIGDVVTSYLPLATPWRWNPDCLDSFIMDDGDDLWAYHPKYSSVASAEPPCMPLEYEQWSDANIAQGNNGLETNFQLGPLASPTNVPNISIASTSVKYQSRTLSAYCPPTSREWASPIQGGTPVAYWTHESTGWARETTAFADVTNVHAYPVVGWNINRPGIGPATYATATATGTSSFDAASSTSTHAPIPANNGISAGAKVALSVGISVAIMGVMVGAFLVDSRLKGHIERGIATIPHPWRYDREPSEFEVPLYSPGGTPQQPLAELSAVRDPVEMEG</sequence>
<accession>A0AAN5BS11</accession>
<evidence type="ECO:0000313" key="3">
    <source>
        <dbReference type="EMBL" id="GMG22344.1"/>
    </source>
</evidence>
<keyword evidence="2" id="KW-1133">Transmembrane helix</keyword>
<proteinExistence type="predicted"/>
<dbReference type="EMBL" id="BSYA01000001">
    <property type="protein sequence ID" value="GMG22344.1"/>
    <property type="molecule type" value="Genomic_DNA"/>
</dbReference>
<evidence type="ECO:0000256" key="1">
    <source>
        <dbReference type="SAM" id="MobiDB-lite"/>
    </source>
</evidence>
<dbReference type="AlphaFoldDB" id="A0AAN5BS11"/>
<reference evidence="3" key="1">
    <citation type="submission" date="2023-04" db="EMBL/GenBank/DDBJ databases">
        <title>Aspergillus oryzae NBRC 4228.</title>
        <authorList>
            <person name="Ichikawa N."/>
            <person name="Sato H."/>
            <person name="Tonouchi N."/>
        </authorList>
    </citation>
    <scope>NUCLEOTIDE SEQUENCE</scope>
    <source>
        <strain evidence="3">NBRC 4228</strain>
    </source>
</reference>
<protein>
    <submittedName>
        <fullName evidence="3">Unnamed protein product</fullName>
    </submittedName>
</protein>
<keyword evidence="2" id="KW-0812">Transmembrane</keyword>
<comment type="caution">
    <text evidence="3">The sequence shown here is derived from an EMBL/GenBank/DDBJ whole genome shotgun (WGS) entry which is preliminary data.</text>
</comment>
<organism evidence="3 4">
    <name type="scientific">Aspergillus oryzae</name>
    <name type="common">Yellow koji mold</name>
    <dbReference type="NCBI Taxonomy" id="5062"/>
    <lineage>
        <taxon>Eukaryota</taxon>
        <taxon>Fungi</taxon>
        <taxon>Dikarya</taxon>
        <taxon>Ascomycota</taxon>
        <taxon>Pezizomycotina</taxon>
        <taxon>Eurotiomycetes</taxon>
        <taxon>Eurotiomycetidae</taxon>
        <taxon>Eurotiales</taxon>
        <taxon>Aspergillaceae</taxon>
        <taxon>Aspergillus</taxon>
        <taxon>Aspergillus subgen. Circumdati</taxon>
    </lineage>
</organism>
<feature type="transmembrane region" description="Helical" evidence="2">
    <location>
        <begin position="211"/>
        <end position="231"/>
    </location>
</feature>
<feature type="region of interest" description="Disordered" evidence="1">
    <location>
        <begin position="265"/>
        <end position="288"/>
    </location>
</feature>
<evidence type="ECO:0000256" key="2">
    <source>
        <dbReference type="SAM" id="Phobius"/>
    </source>
</evidence>
<evidence type="ECO:0000313" key="4">
    <source>
        <dbReference type="Proteomes" id="UP001165205"/>
    </source>
</evidence>
<gene>
    <name evidence="3" type="ORF">Aory04_000000700</name>
</gene>
<name>A0AAN5BS11_ASPOZ</name>
<keyword evidence="2" id="KW-0472">Membrane</keyword>
<dbReference type="Proteomes" id="UP001165205">
    <property type="component" value="Unassembled WGS sequence"/>
</dbReference>